<protein>
    <submittedName>
        <fullName evidence="5">Spermine/spermidine synthase domain-containing protein</fullName>
    </submittedName>
</protein>
<keyword evidence="2 3" id="KW-0808">Transferase</keyword>
<dbReference type="Proteomes" id="UP001201812">
    <property type="component" value="Unassembled WGS sequence"/>
</dbReference>
<comment type="caution">
    <text evidence="5">The sequence shown here is derived from an EMBL/GenBank/DDBJ whole genome shotgun (WGS) entry which is preliminary data.</text>
</comment>
<keyword evidence="6" id="KW-1185">Reference proteome</keyword>
<dbReference type="GO" id="GO:0008295">
    <property type="term" value="P:spermidine biosynthetic process"/>
    <property type="evidence" value="ECO:0007669"/>
    <property type="project" value="TreeGrafter"/>
</dbReference>
<evidence type="ECO:0000256" key="2">
    <source>
        <dbReference type="ARBA" id="ARBA00022679"/>
    </source>
</evidence>
<dbReference type="AlphaFoldDB" id="A0AAD4N5D0"/>
<gene>
    <name evidence="5" type="ORF">DdX_09898</name>
</gene>
<name>A0AAD4N5D0_9BILA</name>
<evidence type="ECO:0000259" key="4">
    <source>
        <dbReference type="PROSITE" id="PS51006"/>
    </source>
</evidence>
<dbReference type="SUPFAM" id="SSF53335">
    <property type="entry name" value="S-adenosyl-L-methionine-dependent methyltransferases"/>
    <property type="match status" value="1"/>
</dbReference>
<dbReference type="InterPro" id="IPR029063">
    <property type="entry name" value="SAM-dependent_MTases_sf"/>
</dbReference>
<dbReference type="HAMAP" id="MF_00198">
    <property type="entry name" value="Spermidine_synth"/>
    <property type="match status" value="1"/>
</dbReference>
<keyword evidence="3" id="KW-0620">Polyamine biosynthesis</keyword>
<accession>A0AAD4N5D0</accession>
<dbReference type="PROSITE" id="PS51006">
    <property type="entry name" value="PABS_2"/>
    <property type="match status" value="1"/>
</dbReference>
<dbReference type="Pfam" id="PF01564">
    <property type="entry name" value="Spermine_synth"/>
    <property type="match status" value="1"/>
</dbReference>
<dbReference type="Gene3D" id="3.40.50.150">
    <property type="entry name" value="Vaccinia Virus protein VP39"/>
    <property type="match status" value="1"/>
</dbReference>
<dbReference type="PANTHER" id="PTHR11558:SF11">
    <property type="entry name" value="SPERMIDINE SYNTHASE"/>
    <property type="match status" value="1"/>
</dbReference>
<dbReference type="CDD" id="cd02440">
    <property type="entry name" value="AdoMet_MTases"/>
    <property type="match status" value="1"/>
</dbReference>
<proteinExistence type="inferred from homology"/>
<dbReference type="PROSITE" id="PS01330">
    <property type="entry name" value="PABS_1"/>
    <property type="match status" value="1"/>
</dbReference>
<dbReference type="InterPro" id="IPR001045">
    <property type="entry name" value="Spermi_synthase"/>
</dbReference>
<dbReference type="GO" id="GO:0005829">
    <property type="term" value="C:cytosol"/>
    <property type="evidence" value="ECO:0007669"/>
    <property type="project" value="TreeGrafter"/>
</dbReference>
<dbReference type="GO" id="GO:0004766">
    <property type="term" value="F:spermidine synthase activity"/>
    <property type="evidence" value="ECO:0007669"/>
    <property type="project" value="TreeGrafter"/>
</dbReference>
<organism evidence="5 6">
    <name type="scientific">Ditylenchus destructor</name>
    <dbReference type="NCBI Taxonomy" id="166010"/>
    <lineage>
        <taxon>Eukaryota</taxon>
        <taxon>Metazoa</taxon>
        <taxon>Ecdysozoa</taxon>
        <taxon>Nematoda</taxon>
        <taxon>Chromadorea</taxon>
        <taxon>Rhabditida</taxon>
        <taxon>Tylenchina</taxon>
        <taxon>Tylenchomorpha</taxon>
        <taxon>Sphaerularioidea</taxon>
        <taxon>Anguinidae</taxon>
        <taxon>Anguininae</taxon>
        <taxon>Ditylenchus</taxon>
    </lineage>
</organism>
<dbReference type="PANTHER" id="PTHR11558">
    <property type="entry name" value="SPERMIDINE/SPERMINE SYNTHASE"/>
    <property type="match status" value="1"/>
</dbReference>
<reference evidence="5" key="1">
    <citation type="submission" date="2022-01" db="EMBL/GenBank/DDBJ databases">
        <title>Genome Sequence Resource for Two Populations of Ditylenchus destructor, the Migratory Endoparasitic Phytonematode.</title>
        <authorList>
            <person name="Zhang H."/>
            <person name="Lin R."/>
            <person name="Xie B."/>
        </authorList>
    </citation>
    <scope>NUCLEOTIDE SEQUENCE</scope>
    <source>
        <strain evidence="5">BazhouSP</strain>
    </source>
</reference>
<dbReference type="FunFam" id="3.40.50.150:FF:000013">
    <property type="entry name" value="Spermidine synthase"/>
    <property type="match status" value="1"/>
</dbReference>
<evidence type="ECO:0000256" key="1">
    <source>
        <dbReference type="ARBA" id="ARBA00007867"/>
    </source>
</evidence>
<comment type="similarity">
    <text evidence="1">Belongs to the spermidine/spermine synthase family.</text>
</comment>
<dbReference type="InterPro" id="IPR030374">
    <property type="entry name" value="PABS"/>
</dbReference>
<dbReference type="InterPro" id="IPR030373">
    <property type="entry name" value="PABS_CS"/>
</dbReference>
<sequence length="221" mass="24412">MTILVLIIGGGDGGILREVLKHPSVENVTMCEIDEMVINVAKKYLPNLSKAFSNPKLQLHIGDGFEFLKNHQNEFDVVITDSSDPVGPAESLFGESYYKLINNALRDGGILSSQGECIWLHIPLITRMIKMASGLFPNVRYAYSCMPTYPSGAMGYLIASKKEDIDLSQPRRTLSDEQLDKMGLRFYTPEVHHAAFALPSFLKKALAEAENNTSAGSEQKS</sequence>
<feature type="active site" description="Proton acceptor" evidence="3">
    <location>
        <position position="81"/>
    </location>
</feature>
<feature type="domain" description="PABS" evidence="4">
    <location>
        <begin position="1"/>
        <end position="161"/>
    </location>
</feature>
<evidence type="ECO:0000313" key="6">
    <source>
        <dbReference type="Proteomes" id="UP001201812"/>
    </source>
</evidence>
<evidence type="ECO:0000256" key="3">
    <source>
        <dbReference type="PROSITE-ProRule" id="PRU00354"/>
    </source>
</evidence>
<dbReference type="EMBL" id="JAKKPZ010000020">
    <property type="protein sequence ID" value="KAI1711937.1"/>
    <property type="molecule type" value="Genomic_DNA"/>
</dbReference>
<evidence type="ECO:0000313" key="5">
    <source>
        <dbReference type="EMBL" id="KAI1711937.1"/>
    </source>
</evidence>